<dbReference type="GO" id="GO:0000287">
    <property type="term" value="F:magnesium ion binding"/>
    <property type="evidence" value="ECO:0007669"/>
    <property type="project" value="UniProtKB-UniRule"/>
</dbReference>
<dbReference type="EC" id="3.1.21.10" evidence="13 14"/>
<dbReference type="GO" id="GO:0008821">
    <property type="term" value="F:crossover junction DNA endonuclease activity"/>
    <property type="evidence" value="ECO:0007669"/>
    <property type="project" value="UniProtKB-UniRule"/>
</dbReference>
<comment type="catalytic activity">
    <reaction evidence="12 13">
        <text>Endonucleolytic cleavage at a junction such as a reciprocal single-stranded crossover between two homologous DNA duplexes (Holliday junction).</text>
        <dbReference type="EC" id="3.1.21.10"/>
    </reaction>
</comment>
<gene>
    <name evidence="13" type="primary">ruvC</name>
    <name evidence="15" type="ORF">CLV25_101417</name>
</gene>
<evidence type="ECO:0000313" key="16">
    <source>
        <dbReference type="Proteomes" id="UP000294830"/>
    </source>
</evidence>
<feature type="active site" evidence="13">
    <location>
        <position position="13"/>
    </location>
</feature>
<evidence type="ECO:0000256" key="9">
    <source>
        <dbReference type="ARBA" id="ARBA00023125"/>
    </source>
</evidence>
<proteinExistence type="inferred from homology"/>
<dbReference type="SUPFAM" id="SSF53098">
    <property type="entry name" value="Ribonuclease H-like"/>
    <property type="match status" value="1"/>
</dbReference>
<comment type="cofactor">
    <cofactor evidence="13">
        <name>Mg(2+)</name>
        <dbReference type="ChEBI" id="CHEBI:18420"/>
    </cofactor>
    <text evidence="13">Binds 2 Mg(2+) ion per subunit.</text>
</comment>
<evidence type="ECO:0000313" key="15">
    <source>
        <dbReference type="EMBL" id="TCN73196.1"/>
    </source>
</evidence>
<keyword evidence="11 13" id="KW-0234">DNA repair</keyword>
<dbReference type="InterPro" id="IPR036397">
    <property type="entry name" value="RNaseH_sf"/>
</dbReference>
<evidence type="ECO:0000256" key="8">
    <source>
        <dbReference type="ARBA" id="ARBA00022842"/>
    </source>
</evidence>
<feature type="active site" evidence="13">
    <location>
        <position position="73"/>
    </location>
</feature>
<dbReference type="FunFam" id="3.30.420.10:FF:000002">
    <property type="entry name" value="Crossover junction endodeoxyribonuclease RuvC"/>
    <property type="match status" value="1"/>
</dbReference>
<evidence type="ECO:0000256" key="11">
    <source>
        <dbReference type="ARBA" id="ARBA00023204"/>
    </source>
</evidence>
<keyword evidence="10 13" id="KW-0233">DNA recombination</keyword>
<evidence type="ECO:0000256" key="2">
    <source>
        <dbReference type="ARBA" id="ARBA00022490"/>
    </source>
</evidence>
<feature type="active site" evidence="13">
    <location>
        <position position="147"/>
    </location>
</feature>
<dbReference type="GO" id="GO:0006281">
    <property type="term" value="P:DNA repair"/>
    <property type="evidence" value="ECO:0007669"/>
    <property type="project" value="UniProtKB-UniRule"/>
</dbReference>
<dbReference type="PANTHER" id="PTHR30194:SF3">
    <property type="entry name" value="CROSSOVER JUNCTION ENDODEOXYRIBONUCLEASE RUVC"/>
    <property type="match status" value="1"/>
</dbReference>
<organism evidence="15 16">
    <name type="scientific">Acetobacteroides hydrogenigenes</name>
    <dbReference type="NCBI Taxonomy" id="979970"/>
    <lineage>
        <taxon>Bacteria</taxon>
        <taxon>Pseudomonadati</taxon>
        <taxon>Bacteroidota</taxon>
        <taxon>Bacteroidia</taxon>
        <taxon>Bacteroidales</taxon>
        <taxon>Rikenellaceae</taxon>
        <taxon>Acetobacteroides</taxon>
    </lineage>
</organism>
<dbReference type="Proteomes" id="UP000294830">
    <property type="component" value="Unassembled WGS sequence"/>
</dbReference>
<evidence type="ECO:0000256" key="3">
    <source>
        <dbReference type="ARBA" id="ARBA00022722"/>
    </source>
</evidence>
<evidence type="ECO:0000256" key="14">
    <source>
        <dbReference type="NCBIfam" id="TIGR00228"/>
    </source>
</evidence>
<dbReference type="PRINTS" id="PR00696">
    <property type="entry name" value="RSOLVASERUVC"/>
</dbReference>
<dbReference type="EMBL" id="SLWB01000001">
    <property type="protein sequence ID" value="TCN73196.1"/>
    <property type="molecule type" value="Genomic_DNA"/>
</dbReference>
<evidence type="ECO:0000256" key="10">
    <source>
        <dbReference type="ARBA" id="ARBA00023172"/>
    </source>
</evidence>
<keyword evidence="5 13" id="KW-0255">Endonuclease</keyword>
<comment type="subunit">
    <text evidence="13">Homodimer which binds Holliday junction (HJ) DNA. The HJ becomes 2-fold symmetrical on binding to RuvC with unstacked arms; it has a different conformation from HJ DNA in complex with RuvA. In the full resolvosome a probable DNA-RuvA(4)-RuvB(12)-RuvC(2) complex forms which resolves the HJ.</text>
</comment>
<reference evidence="15 16" key="1">
    <citation type="submission" date="2019-03" db="EMBL/GenBank/DDBJ databases">
        <title>Genomic Encyclopedia of Archaeal and Bacterial Type Strains, Phase II (KMG-II): from individual species to whole genera.</title>
        <authorList>
            <person name="Goeker M."/>
        </authorList>
    </citation>
    <scope>NUCLEOTIDE SEQUENCE [LARGE SCALE GENOMIC DNA]</scope>
    <source>
        <strain evidence="15 16">RL-C</strain>
    </source>
</reference>
<comment type="function">
    <text evidence="13">The RuvA-RuvB-RuvC complex processes Holliday junction (HJ) DNA during genetic recombination and DNA repair. Endonuclease that resolves HJ intermediates. Cleaves cruciform DNA by making single-stranded nicks across the HJ at symmetrical positions within the homologous arms, yielding a 5'-phosphate and a 3'-hydroxyl group; requires a central core of homology in the junction. The consensus cleavage sequence is 5'-(A/T)TT(C/G)-3'. Cleavage occurs on the 3'-side of the TT dinucleotide at the point of strand exchange. HJ branch migration catalyzed by RuvA-RuvB allows RuvC to scan DNA until it finds its consensus sequence, where it cleaves and resolves the cruciform DNA.</text>
</comment>
<dbReference type="GO" id="GO:0006310">
    <property type="term" value="P:DNA recombination"/>
    <property type="evidence" value="ECO:0007669"/>
    <property type="project" value="UniProtKB-UniRule"/>
</dbReference>
<evidence type="ECO:0000256" key="4">
    <source>
        <dbReference type="ARBA" id="ARBA00022723"/>
    </source>
</evidence>
<evidence type="ECO:0000256" key="12">
    <source>
        <dbReference type="ARBA" id="ARBA00029354"/>
    </source>
</evidence>
<dbReference type="InterPro" id="IPR002176">
    <property type="entry name" value="X-over_junc_endoDNase_RuvC"/>
</dbReference>
<dbReference type="GO" id="GO:0048476">
    <property type="term" value="C:Holliday junction resolvase complex"/>
    <property type="evidence" value="ECO:0007669"/>
    <property type="project" value="UniProtKB-UniRule"/>
</dbReference>
<keyword evidence="4 13" id="KW-0479">Metal-binding</keyword>
<accession>A0A4R2EWW6</accession>
<feature type="binding site" evidence="13">
    <location>
        <position position="147"/>
    </location>
    <ligand>
        <name>Mg(2+)</name>
        <dbReference type="ChEBI" id="CHEBI:18420"/>
        <label>1</label>
    </ligand>
</feature>
<comment type="caution">
    <text evidence="15">The sequence shown here is derived from an EMBL/GenBank/DDBJ whole genome shotgun (WGS) entry which is preliminary data.</text>
</comment>
<evidence type="ECO:0000256" key="6">
    <source>
        <dbReference type="ARBA" id="ARBA00022763"/>
    </source>
</evidence>
<feature type="binding site" evidence="13">
    <location>
        <position position="13"/>
    </location>
    <ligand>
        <name>Mg(2+)</name>
        <dbReference type="ChEBI" id="CHEBI:18420"/>
        <label>1</label>
    </ligand>
</feature>
<name>A0A4R2EWW6_9BACT</name>
<evidence type="ECO:0000256" key="1">
    <source>
        <dbReference type="ARBA" id="ARBA00009518"/>
    </source>
</evidence>
<sequence length="187" mass="20659">MVNKEEKIILGIDPGTNLMGYGVISVKGQNVRLVCMGIIDLKKLGDHYIKLAKIFEKVTAIIDQYHPDELAIEAPFFGKNVQSMLKLGRAQGVAMAACLARQIPIFEYSPRKVKMAITGQGASSKEQVAAMLKNILKEKELPQSTFDATDALGIAVCHFFQSNKPDSEKSFNSWADFISKNPARLKK</sequence>
<keyword evidence="3 13" id="KW-0540">Nuclease</keyword>
<keyword evidence="7 13" id="KW-0378">Hydrolase</keyword>
<keyword evidence="8 13" id="KW-0460">Magnesium</keyword>
<dbReference type="Pfam" id="PF02075">
    <property type="entry name" value="RuvC"/>
    <property type="match status" value="1"/>
</dbReference>
<dbReference type="AlphaFoldDB" id="A0A4R2EWW6"/>
<dbReference type="GO" id="GO:0003677">
    <property type="term" value="F:DNA binding"/>
    <property type="evidence" value="ECO:0007669"/>
    <property type="project" value="UniProtKB-KW"/>
</dbReference>
<comment type="subcellular location">
    <subcellularLocation>
        <location evidence="13">Cytoplasm</location>
    </subcellularLocation>
</comment>
<dbReference type="HAMAP" id="MF_00034">
    <property type="entry name" value="RuvC"/>
    <property type="match status" value="1"/>
</dbReference>
<feature type="binding site" evidence="13">
    <location>
        <position position="73"/>
    </location>
    <ligand>
        <name>Mg(2+)</name>
        <dbReference type="ChEBI" id="CHEBI:18420"/>
        <label>2</label>
    </ligand>
</feature>
<evidence type="ECO:0000256" key="7">
    <source>
        <dbReference type="ARBA" id="ARBA00022801"/>
    </source>
</evidence>
<evidence type="ECO:0000256" key="13">
    <source>
        <dbReference type="HAMAP-Rule" id="MF_00034"/>
    </source>
</evidence>
<evidence type="ECO:0000256" key="5">
    <source>
        <dbReference type="ARBA" id="ARBA00022759"/>
    </source>
</evidence>
<dbReference type="InterPro" id="IPR012337">
    <property type="entry name" value="RNaseH-like_sf"/>
</dbReference>
<dbReference type="Gene3D" id="3.30.420.10">
    <property type="entry name" value="Ribonuclease H-like superfamily/Ribonuclease H"/>
    <property type="match status" value="1"/>
</dbReference>
<dbReference type="NCBIfam" id="TIGR00228">
    <property type="entry name" value="ruvC"/>
    <property type="match status" value="1"/>
</dbReference>
<keyword evidence="2 13" id="KW-0963">Cytoplasm</keyword>
<protein>
    <recommendedName>
        <fullName evidence="13 14">Crossover junction endodeoxyribonuclease RuvC</fullName>
        <ecNumber evidence="13 14">3.1.21.10</ecNumber>
    </recommendedName>
    <alternativeName>
        <fullName evidence="13">Holliday junction nuclease RuvC</fullName>
    </alternativeName>
    <alternativeName>
        <fullName evidence="13">Holliday junction resolvase RuvC</fullName>
    </alternativeName>
</protein>
<dbReference type="GO" id="GO:0005737">
    <property type="term" value="C:cytoplasm"/>
    <property type="evidence" value="ECO:0007669"/>
    <property type="project" value="UniProtKB-SubCell"/>
</dbReference>
<keyword evidence="9 13" id="KW-0238">DNA-binding</keyword>
<comment type="similarity">
    <text evidence="1 13">Belongs to the RuvC family.</text>
</comment>
<keyword evidence="6 13" id="KW-0227">DNA damage</keyword>
<keyword evidence="16" id="KW-1185">Reference proteome</keyword>
<dbReference type="CDD" id="cd16962">
    <property type="entry name" value="RuvC"/>
    <property type="match status" value="1"/>
</dbReference>
<dbReference type="PANTHER" id="PTHR30194">
    <property type="entry name" value="CROSSOVER JUNCTION ENDODEOXYRIBONUCLEASE RUVC"/>
    <property type="match status" value="1"/>
</dbReference>